<dbReference type="CDD" id="cd10170">
    <property type="entry name" value="ASKHA_NBD_HSP70"/>
    <property type="match status" value="1"/>
</dbReference>
<sequence>MASGYSDSDFGEDDDILVIGIDFGTTYSGVAWASQADFESQHINLITSWPGSGREEGKAPTELYYEDDKISWGFEIDSDIDAIKWFKLLLLKEEDLSPELRSSEFLLRARKMMRENDKTAIDLISDYLRMIWNHTLETINKDRGSVVEALQFHVVITVPAIWKDYARQDMTEAAKKAGILDRRNAGETRLTFAPEPEAAALSTLCEPGRGTKPNEVYLVCDAGGGTVDLITYKIGSVNPILMDEAVEGSGGLCGGIFIDEAFEYIIKNRLGRRWDRLSRAGIKELLKGEWELSIKPQFKPTNSSKEYLVSVPAEAFGKEKKLTDTAKEPYIKNGRIHFSESHIKKAFSQVLDDIDKLIDAQVLKSRDQGQPLSGIILVGGLGSSPYLYDHLKNRHEKAGIKILQSTGMRPRTAICRGAVYKGFHDGAASGINADGSLDNIRLPIRVTSTISRASYGHEYSTPFIEGQHLVKDKNWCELEKRYKAHNQMQWYIVRGENVSTKEPISQNFYRLCNGQFNGEWDIELFQCEDDQPPSRIEQTVKRFATIDCKTNKTFSQLRDCKNASGETFKALDFEVRMVPSGAAVEFGVFIDGKRQKADPAWNSCEKALEAEMRLVKSLSAFPALTATAKLSSTTSVPTGYWVRSLEQVYLVECERWGNSCGKKLDAEPPFIASRKCITIGANQVIEQAGVETITEEEVIAQGEE</sequence>
<reference evidence="1 2" key="1">
    <citation type="submission" date="2020-05" db="EMBL/GenBank/DDBJ databases">
        <title>Identification and distribution of gene clusters putatively required for synthesis of sphingolipid metabolism inhibitors in phylogenetically diverse species of the filamentous fungus Fusarium.</title>
        <authorList>
            <person name="Kim H.-S."/>
            <person name="Busman M."/>
            <person name="Brown D.W."/>
            <person name="Divon H."/>
            <person name="Uhlig S."/>
            <person name="Proctor R.H."/>
        </authorList>
    </citation>
    <scope>NUCLEOTIDE SEQUENCE [LARGE SCALE GENOMIC DNA]</scope>
    <source>
        <strain evidence="1 2">NRRL 25311</strain>
    </source>
</reference>
<dbReference type="InterPro" id="IPR043129">
    <property type="entry name" value="ATPase_NBD"/>
</dbReference>
<dbReference type="AlphaFoldDB" id="A0A8H5XKD8"/>
<organism evidence="1 2">
    <name type="scientific">Fusarium denticulatum</name>
    <dbReference type="NCBI Taxonomy" id="48507"/>
    <lineage>
        <taxon>Eukaryota</taxon>
        <taxon>Fungi</taxon>
        <taxon>Dikarya</taxon>
        <taxon>Ascomycota</taxon>
        <taxon>Pezizomycotina</taxon>
        <taxon>Sordariomycetes</taxon>
        <taxon>Hypocreomycetidae</taxon>
        <taxon>Hypocreales</taxon>
        <taxon>Nectriaceae</taxon>
        <taxon>Fusarium</taxon>
        <taxon>Fusarium fujikuroi species complex</taxon>
    </lineage>
</organism>
<keyword evidence="2" id="KW-1185">Reference proteome</keyword>
<evidence type="ECO:0000313" key="1">
    <source>
        <dbReference type="EMBL" id="KAF5695332.1"/>
    </source>
</evidence>
<protein>
    <submittedName>
        <fullName evidence="1">Hsp70 family chaperone</fullName>
    </submittedName>
</protein>
<gene>
    <name evidence="1" type="ORF">FDENT_414</name>
</gene>
<comment type="caution">
    <text evidence="1">The sequence shown here is derived from an EMBL/GenBank/DDBJ whole genome shotgun (WGS) entry which is preliminary data.</text>
</comment>
<dbReference type="PANTHER" id="PTHR14187">
    <property type="entry name" value="ALPHA KINASE/ELONGATION FACTOR 2 KINASE"/>
    <property type="match status" value="1"/>
</dbReference>
<dbReference type="SUPFAM" id="SSF53067">
    <property type="entry name" value="Actin-like ATPase domain"/>
    <property type="match status" value="2"/>
</dbReference>
<dbReference type="PANTHER" id="PTHR14187:SF5">
    <property type="entry name" value="HEAT SHOCK 70 KDA PROTEIN 12A"/>
    <property type="match status" value="1"/>
</dbReference>
<name>A0A8H5XKD8_9HYPO</name>
<dbReference type="EMBL" id="JAAOAK010000011">
    <property type="protein sequence ID" value="KAF5695332.1"/>
    <property type="molecule type" value="Genomic_DNA"/>
</dbReference>
<accession>A0A8H5XKD8</accession>
<dbReference type="PRINTS" id="PR00301">
    <property type="entry name" value="HEATSHOCK70"/>
</dbReference>
<proteinExistence type="predicted"/>
<dbReference type="Gene3D" id="3.30.420.40">
    <property type="match status" value="1"/>
</dbReference>
<dbReference type="Proteomes" id="UP000562682">
    <property type="component" value="Unassembled WGS sequence"/>
</dbReference>
<evidence type="ECO:0000313" key="2">
    <source>
        <dbReference type="Proteomes" id="UP000562682"/>
    </source>
</evidence>